<dbReference type="GO" id="GO:0016301">
    <property type="term" value="F:kinase activity"/>
    <property type="evidence" value="ECO:0007669"/>
    <property type="project" value="UniProtKB-KW"/>
</dbReference>
<comment type="similarity">
    <text evidence="1">Belongs to the DCK/DGK family.</text>
</comment>
<evidence type="ECO:0000256" key="1">
    <source>
        <dbReference type="ARBA" id="ARBA00007420"/>
    </source>
</evidence>
<evidence type="ECO:0000313" key="4">
    <source>
        <dbReference type="Proteomes" id="UP000790580"/>
    </source>
</evidence>
<evidence type="ECO:0000313" key="3">
    <source>
        <dbReference type="EMBL" id="MBU9722094.1"/>
    </source>
</evidence>
<dbReference type="InterPro" id="IPR050566">
    <property type="entry name" value="Deoxyribonucleoside_kinase"/>
</dbReference>
<protein>
    <submittedName>
        <fullName evidence="3">Deoxynucleoside kinase</fullName>
    </submittedName>
</protein>
<keyword evidence="4" id="KW-1185">Reference proteome</keyword>
<keyword evidence="3" id="KW-0418">Kinase</keyword>
<dbReference type="Gene3D" id="3.40.50.300">
    <property type="entry name" value="P-loop containing nucleotide triphosphate hydrolases"/>
    <property type="match status" value="1"/>
</dbReference>
<name>A0ABS6JU31_9BACI</name>
<dbReference type="InterPro" id="IPR031314">
    <property type="entry name" value="DNK_dom"/>
</dbReference>
<dbReference type="RefSeq" id="WP_088075153.1">
    <property type="nucleotide sequence ID" value="NZ_JAHQCR010000049.1"/>
</dbReference>
<keyword evidence="3" id="KW-0808">Transferase</keyword>
<sequence length="236" mass="27856">MKPVAHKLHKNSLITLAGTVGVGKSSLTKALSNALGFAPSFEKVEGNPYLEDYYHDFKAWSFHLQIYFLAERFKQQKQMFESNLGYVQDRSIYEDVGIFAKMQYEKGNMTERDYDTYRSLFEAMIISPYFPKPDVLIFIDGEFSSIMKRIHDRGREMELTTSKQYWLDLYNRYHEWILTFKECPILHLDIDAYDCSNHASIERIVRAIEEIQANKDLRYLKLDKNYLHENKVFLNG</sequence>
<dbReference type="Proteomes" id="UP000790580">
    <property type="component" value="Unassembled WGS sequence"/>
</dbReference>
<dbReference type="CDD" id="cd01673">
    <property type="entry name" value="dNK"/>
    <property type="match status" value="1"/>
</dbReference>
<accession>A0ABS6JU31</accession>
<dbReference type="InterPro" id="IPR027417">
    <property type="entry name" value="P-loop_NTPase"/>
</dbReference>
<gene>
    <name evidence="3" type="ORF">KS407_11670</name>
</gene>
<dbReference type="PANTHER" id="PTHR10513:SF35">
    <property type="entry name" value="DEOXYADENOSINE KINASE"/>
    <property type="match status" value="1"/>
</dbReference>
<dbReference type="EMBL" id="JAHQCR010000049">
    <property type="protein sequence ID" value="MBU9722094.1"/>
    <property type="molecule type" value="Genomic_DNA"/>
</dbReference>
<organism evidence="3 4">
    <name type="scientific">Evansella alkalicola</name>
    <dbReference type="NCBI Taxonomy" id="745819"/>
    <lineage>
        <taxon>Bacteria</taxon>
        <taxon>Bacillati</taxon>
        <taxon>Bacillota</taxon>
        <taxon>Bacilli</taxon>
        <taxon>Bacillales</taxon>
        <taxon>Bacillaceae</taxon>
        <taxon>Evansella</taxon>
    </lineage>
</organism>
<dbReference type="SUPFAM" id="SSF52540">
    <property type="entry name" value="P-loop containing nucleoside triphosphate hydrolases"/>
    <property type="match status" value="1"/>
</dbReference>
<dbReference type="Pfam" id="PF01712">
    <property type="entry name" value="dNK"/>
    <property type="match status" value="1"/>
</dbReference>
<reference evidence="3 4" key="1">
    <citation type="submission" date="2021-06" db="EMBL/GenBank/DDBJ databases">
        <title>Bacillus sp. RD4P76, an endophyte from a halophyte.</title>
        <authorList>
            <person name="Sun J.-Q."/>
        </authorList>
    </citation>
    <scope>NUCLEOTIDE SEQUENCE [LARGE SCALE GENOMIC DNA]</scope>
    <source>
        <strain evidence="3 4">JCM 17098</strain>
    </source>
</reference>
<comment type="caution">
    <text evidence="3">The sequence shown here is derived from an EMBL/GenBank/DDBJ whole genome shotgun (WGS) entry which is preliminary data.</text>
</comment>
<feature type="domain" description="Deoxynucleoside kinase" evidence="2">
    <location>
        <begin position="14"/>
        <end position="211"/>
    </location>
</feature>
<evidence type="ECO:0000259" key="2">
    <source>
        <dbReference type="Pfam" id="PF01712"/>
    </source>
</evidence>
<dbReference type="PANTHER" id="PTHR10513">
    <property type="entry name" value="DEOXYNUCLEOSIDE KINASE"/>
    <property type="match status" value="1"/>
</dbReference>
<proteinExistence type="inferred from homology"/>
<dbReference type="PIRSF" id="PIRSF000705">
    <property type="entry name" value="DNK"/>
    <property type="match status" value="1"/>
</dbReference>
<dbReference type="InterPro" id="IPR002624">
    <property type="entry name" value="DCK/DGK"/>
</dbReference>